<dbReference type="EMBL" id="RWKW01000003">
    <property type="protein sequence ID" value="RST88165.1"/>
    <property type="molecule type" value="Genomic_DNA"/>
</dbReference>
<dbReference type="AlphaFoldDB" id="A0A429Z368"/>
<evidence type="ECO:0000313" key="3">
    <source>
        <dbReference type="Proteomes" id="UP000278398"/>
    </source>
</evidence>
<evidence type="ECO:0000256" key="1">
    <source>
        <dbReference type="SAM" id="SignalP"/>
    </source>
</evidence>
<protein>
    <recommendedName>
        <fullName evidence="4">DUF3828 domain-containing protein</fullName>
    </recommendedName>
</protein>
<keyword evidence="3" id="KW-1185">Reference proteome</keyword>
<dbReference type="OrthoDB" id="8114061at2"/>
<sequence length="146" mass="16077">MKFVLAASLLFASAFAAQAGPAADAVAAFYKNPDVAFDADQRDRFVDPARALLDANDRLWEEQQEACIGFSFVIDGQDWDEDEIASTLELSESVQGDGAIVMARFSNFGETRTLEWTLERSGRAWRVADVMSLQGDWRLSELTCGG</sequence>
<accession>A0A429Z368</accession>
<proteinExistence type="predicted"/>
<evidence type="ECO:0000313" key="2">
    <source>
        <dbReference type="EMBL" id="RST88165.1"/>
    </source>
</evidence>
<comment type="caution">
    <text evidence="2">The sequence shown here is derived from an EMBL/GenBank/DDBJ whole genome shotgun (WGS) entry which is preliminary data.</text>
</comment>
<dbReference type="Proteomes" id="UP000278398">
    <property type="component" value="Unassembled WGS sequence"/>
</dbReference>
<feature type="chain" id="PRO_5019019477" description="DUF3828 domain-containing protein" evidence="1">
    <location>
        <begin position="20"/>
        <end position="146"/>
    </location>
</feature>
<keyword evidence="1" id="KW-0732">Signal</keyword>
<reference evidence="2 3" key="1">
    <citation type="submission" date="2018-12" db="EMBL/GenBank/DDBJ databases">
        <title>Mesorhizobium carbonis sp. nov., isolated from coal mine water.</title>
        <authorList>
            <person name="Xin W."/>
            <person name="Xu Z."/>
            <person name="Xiang F."/>
            <person name="Zhang J."/>
            <person name="Xi L."/>
            <person name="Liu J."/>
        </authorList>
    </citation>
    <scope>NUCLEOTIDE SEQUENCE [LARGE SCALE GENOMIC DNA]</scope>
    <source>
        <strain evidence="2 3">B2.3</strain>
    </source>
</reference>
<evidence type="ECO:0008006" key="4">
    <source>
        <dbReference type="Google" id="ProtNLM"/>
    </source>
</evidence>
<gene>
    <name evidence="2" type="ORF">EJC49_01575</name>
</gene>
<dbReference type="RefSeq" id="WP_126697706.1">
    <property type="nucleotide sequence ID" value="NZ_RWKW01000003.1"/>
</dbReference>
<organism evidence="2 3">
    <name type="scientific">Aquibium carbonis</name>
    <dbReference type="NCBI Taxonomy" id="2495581"/>
    <lineage>
        <taxon>Bacteria</taxon>
        <taxon>Pseudomonadati</taxon>
        <taxon>Pseudomonadota</taxon>
        <taxon>Alphaproteobacteria</taxon>
        <taxon>Hyphomicrobiales</taxon>
        <taxon>Phyllobacteriaceae</taxon>
        <taxon>Aquibium</taxon>
    </lineage>
</organism>
<name>A0A429Z368_9HYPH</name>
<feature type="signal peptide" evidence="1">
    <location>
        <begin position="1"/>
        <end position="19"/>
    </location>
</feature>